<comment type="caution">
    <text evidence="1">The sequence shown here is derived from an EMBL/GenBank/DDBJ whole genome shotgun (WGS) entry which is preliminary data.</text>
</comment>
<dbReference type="AlphaFoldDB" id="A0A7Y7IVX9"/>
<sequence>MLKADRFVPSDRTVCAAAPGCAPVDTFHACPLGLEPEDVSRMSGSPAGQAEPRSRLEWLAPVVSLLSLLTAVIALADDMLHHMVP</sequence>
<reference evidence="1 2" key="1">
    <citation type="submission" date="2020-06" db="EMBL/GenBank/DDBJ databases">
        <title>Description of novel acetic acid bacteria.</title>
        <authorList>
            <person name="Sombolestani A."/>
        </authorList>
    </citation>
    <scope>NUCLEOTIDE SEQUENCE [LARGE SCALE GENOMIC DNA]</scope>
    <source>
        <strain evidence="1 2">LMG 31431</strain>
    </source>
</reference>
<proteinExistence type="predicted"/>
<protein>
    <submittedName>
        <fullName evidence="1">Uncharacterized protein</fullName>
    </submittedName>
</protein>
<name>A0A7Y7IVX9_9PROT</name>
<dbReference type="Proteomes" id="UP000534870">
    <property type="component" value="Unassembled WGS sequence"/>
</dbReference>
<evidence type="ECO:0000313" key="1">
    <source>
        <dbReference type="EMBL" id="NVN11314.1"/>
    </source>
</evidence>
<accession>A0A7Y7IVX9</accession>
<dbReference type="EMBL" id="JABXXP010000153">
    <property type="protein sequence ID" value="NVN11314.1"/>
    <property type="molecule type" value="Genomic_DNA"/>
</dbReference>
<organism evidence="1 2">
    <name type="scientific">Nguyenibacter vanlangensis</name>
    <dbReference type="NCBI Taxonomy" id="1216886"/>
    <lineage>
        <taxon>Bacteria</taxon>
        <taxon>Pseudomonadati</taxon>
        <taxon>Pseudomonadota</taxon>
        <taxon>Alphaproteobacteria</taxon>
        <taxon>Acetobacterales</taxon>
        <taxon>Acetobacteraceae</taxon>
        <taxon>Nguyenibacter</taxon>
    </lineage>
</organism>
<evidence type="ECO:0000313" key="2">
    <source>
        <dbReference type="Proteomes" id="UP000534870"/>
    </source>
</evidence>
<gene>
    <name evidence="1" type="ORF">HUK84_09250</name>
</gene>
<dbReference type="RefSeq" id="WP_176640037.1">
    <property type="nucleotide sequence ID" value="NZ_JABXXP010000153.1"/>
</dbReference>